<comment type="caution">
    <text evidence="2">The sequence shown here is derived from an EMBL/GenBank/DDBJ whole genome shotgun (WGS) entry which is preliminary data.</text>
</comment>
<feature type="compositionally biased region" description="Polar residues" evidence="1">
    <location>
        <begin position="184"/>
        <end position="200"/>
    </location>
</feature>
<reference evidence="2 3" key="1">
    <citation type="submission" date="2023-08" db="EMBL/GenBank/DDBJ databases">
        <title>A Necator americanus chromosomal reference genome.</title>
        <authorList>
            <person name="Ilik V."/>
            <person name="Petrzelkova K.J."/>
            <person name="Pardy F."/>
            <person name="Fuh T."/>
            <person name="Niatou-Singa F.S."/>
            <person name="Gouil Q."/>
            <person name="Baker L."/>
            <person name="Ritchie M.E."/>
            <person name="Jex A.R."/>
            <person name="Gazzola D."/>
            <person name="Li H."/>
            <person name="Toshio Fujiwara R."/>
            <person name="Zhan B."/>
            <person name="Aroian R.V."/>
            <person name="Pafco B."/>
            <person name="Schwarz E.M."/>
        </authorList>
    </citation>
    <scope>NUCLEOTIDE SEQUENCE [LARGE SCALE GENOMIC DNA]</scope>
    <source>
        <strain evidence="2 3">Aroian</strain>
        <tissue evidence="2">Whole animal</tissue>
    </source>
</reference>
<name>A0ABR1CH49_NECAM</name>
<gene>
    <name evidence="2" type="primary">Necator_chrII.g7871</name>
    <name evidence="2" type="ORF">RB195_020077</name>
</gene>
<keyword evidence="3" id="KW-1185">Reference proteome</keyword>
<dbReference type="EMBL" id="JAVFWL010000002">
    <property type="protein sequence ID" value="KAK6737752.1"/>
    <property type="molecule type" value="Genomic_DNA"/>
</dbReference>
<accession>A0ABR1CH49</accession>
<protein>
    <recommendedName>
        <fullName evidence="4">DUF4283 domain-containing protein</fullName>
    </recommendedName>
</protein>
<feature type="compositionally biased region" description="Polar residues" evidence="1">
    <location>
        <begin position="224"/>
        <end position="257"/>
    </location>
</feature>
<evidence type="ECO:0000313" key="3">
    <source>
        <dbReference type="Proteomes" id="UP001303046"/>
    </source>
</evidence>
<dbReference type="Proteomes" id="UP001303046">
    <property type="component" value="Unassembled WGS sequence"/>
</dbReference>
<evidence type="ECO:0000256" key="1">
    <source>
        <dbReference type="SAM" id="MobiDB-lite"/>
    </source>
</evidence>
<organism evidence="2 3">
    <name type="scientific">Necator americanus</name>
    <name type="common">Human hookworm</name>
    <dbReference type="NCBI Taxonomy" id="51031"/>
    <lineage>
        <taxon>Eukaryota</taxon>
        <taxon>Metazoa</taxon>
        <taxon>Ecdysozoa</taxon>
        <taxon>Nematoda</taxon>
        <taxon>Chromadorea</taxon>
        <taxon>Rhabditida</taxon>
        <taxon>Rhabditina</taxon>
        <taxon>Rhabditomorpha</taxon>
        <taxon>Strongyloidea</taxon>
        <taxon>Ancylostomatidae</taxon>
        <taxon>Bunostominae</taxon>
        <taxon>Necator</taxon>
    </lineage>
</organism>
<evidence type="ECO:0008006" key="4">
    <source>
        <dbReference type="Google" id="ProtNLM"/>
    </source>
</evidence>
<evidence type="ECO:0000313" key="2">
    <source>
        <dbReference type="EMBL" id="KAK6737752.1"/>
    </source>
</evidence>
<feature type="region of interest" description="Disordered" evidence="1">
    <location>
        <begin position="141"/>
        <end position="270"/>
    </location>
</feature>
<proteinExistence type="predicted"/>
<sequence length="270" mass="30605">MSLRVFRSILSTGLDQVQHTCALHNGLDSIWVLEIWQRPPHSAIVSNEKWLRVQFWSVLSKNLFFTIQHFLGWLTLGAAMAANDWSSQFKTFWVPQDEASKSLLRISGMLPSEGTIQKTQGDEIDEESLGKDEHLRREVDADDSPFAEWHSVDHKKKNKELKPYDDMCTPPSSMRESPARDDITPSSTNMSTMHNFSSFPKANFQGGIDPLDRTQRSLRKSPRKLSTQRSSNASPQKLSGQQTSRLTPIAFNSNSEMNIPDNPPNSAELY</sequence>